<dbReference type="Proteomes" id="UP000509222">
    <property type="component" value="Chromosome"/>
</dbReference>
<dbReference type="AlphaFoldDB" id="A0A7H8Q9R1"/>
<reference evidence="2" key="1">
    <citation type="submission" date="2020-06" db="EMBL/GenBank/DDBJ databases">
        <title>Isolation of Planomicrobium glaciei.</title>
        <authorList>
            <person name="Malisova L."/>
            <person name="Safrankova R."/>
            <person name="Jakubu V."/>
            <person name="Spanelova P."/>
        </authorList>
    </citation>
    <scope>NUCLEOTIDE SEQUENCE [LARGE SCALE GENOMIC DNA]</scope>
    <source>
        <strain evidence="2">NRL-ATB46093</strain>
    </source>
</reference>
<proteinExistence type="predicted"/>
<evidence type="ECO:0000313" key="1">
    <source>
        <dbReference type="EMBL" id="QKX50766.1"/>
    </source>
</evidence>
<evidence type="ECO:0000313" key="2">
    <source>
        <dbReference type="Proteomes" id="UP000509222"/>
    </source>
</evidence>
<accession>A0A7H8Q9R1</accession>
<dbReference type="RefSeq" id="WP_036807721.1">
    <property type="nucleotide sequence ID" value="NZ_CP051177.1"/>
</dbReference>
<gene>
    <name evidence="1" type="ORF">HF394_09320</name>
</gene>
<organism evidence="1 2">
    <name type="scientific">Planococcus glaciei</name>
    <dbReference type="NCBI Taxonomy" id="459472"/>
    <lineage>
        <taxon>Bacteria</taxon>
        <taxon>Bacillati</taxon>
        <taxon>Bacillota</taxon>
        <taxon>Bacilli</taxon>
        <taxon>Bacillales</taxon>
        <taxon>Caryophanaceae</taxon>
        <taxon>Planococcus</taxon>
    </lineage>
</organism>
<name>A0A7H8Q9R1_9BACL</name>
<sequence length="59" mass="7039">MITQEEKQVFEYELDKLAIEYQQCANDALKSQIKEDISFLQSVLQFLRHRTDKMNTSNQ</sequence>
<dbReference type="EMBL" id="CP051177">
    <property type="protein sequence ID" value="QKX50766.1"/>
    <property type="molecule type" value="Genomic_DNA"/>
</dbReference>
<protein>
    <submittedName>
        <fullName evidence="1">Uncharacterized protein</fullName>
    </submittedName>
</protein>
<keyword evidence="2" id="KW-1185">Reference proteome</keyword>